<proteinExistence type="predicted"/>
<keyword evidence="2" id="KW-1185">Reference proteome</keyword>
<evidence type="ECO:0000313" key="2">
    <source>
        <dbReference type="Proteomes" id="UP001271007"/>
    </source>
</evidence>
<evidence type="ECO:0000313" key="1">
    <source>
        <dbReference type="EMBL" id="KAK3054325.1"/>
    </source>
</evidence>
<organism evidence="1 2">
    <name type="scientific">Extremus antarcticus</name>
    <dbReference type="NCBI Taxonomy" id="702011"/>
    <lineage>
        <taxon>Eukaryota</taxon>
        <taxon>Fungi</taxon>
        <taxon>Dikarya</taxon>
        <taxon>Ascomycota</taxon>
        <taxon>Pezizomycotina</taxon>
        <taxon>Dothideomycetes</taxon>
        <taxon>Dothideomycetidae</taxon>
        <taxon>Mycosphaerellales</taxon>
        <taxon>Extremaceae</taxon>
        <taxon>Extremus</taxon>
    </lineage>
</organism>
<reference evidence="1" key="1">
    <citation type="submission" date="2023-04" db="EMBL/GenBank/DDBJ databases">
        <title>Black Yeasts Isolated from many extreme environments.</title>
        <authorList>
            <person name="Coleine C."/>
            <person name="Stajich J.E."/>
            <person name="Selbmann L."/>
        </authorList>
    </citation>
    <scope>NUCLEOTIDE SEQUENCE</scope>
    <source>
        <strain evidence="1">CCFEE 5312</strain>
    </source>
</reference>
<evidence type="ECO:0008006" key="3">
    <source>
        <dbReference type="Google" id="ProtNLM"/>
    </source>
</evidence>
<name>A0AAJ0DI45_9PEZI</name>
<gene>
    <name evidence="1" type="ORF">LTR09_004593</name>
</gene>
<dbReference type="EMBL" id="JAWDJX010000012">
    <property type="protein sequence ID" value="KAK3054325.1"/>
    <property type="molecule type" value="Genomic_DNA"/>
</dbReference>
<accession>A0AAJ0DI45</accession>
<dbReference type="Proteomes" id="UP001271007">
    <property type="component" value="Unassembled WGS sequence"/>
</dbReference>
<protein>
    <recommendedName>
        <fullName evidence="3">F-box domain-containing protein</fullName>
    </recommendedName>
</protein>
<sequence>MATSGNPSSTTTPPTEKQSPMERVFAIFELAEAILLALPKSDILLAAAATPRLRAVFENSPAIRHRLEDDTTTVGHFEPPGFVRYLILDKTDHGDSTSLRDTDTYHRMLIIRRYINAEVMAVVTCSDSGEWGLELVDGKKTVVTFAPPGADGEGGWEIAVESFENGESRHRRVVYEENGPMERYLRKFHQQEAVVRMEIEWGEGDQRDVFRGRGWFQLVGLKGGRYLRIPLILER</sequence>
<comment type="caution">
    <text evidence="1">The sequence shown here is derived from an EMBL/GenBank/DDBJ whole genome shotgun (WGS) entry which is preliminary data.</text>
</comment>
<dbReference type="AlphaFoldDB" id="A0AAJ0DI45"/>